<accession>A0A0A2KJM1</accession>
<feature type="signal peptide" evidence="2">
    <location>
        <begin position="1"/>
        <end position="20"/>
    </location>
</feature>
<dbReference type="Proteomes" id="UP000030104">
    <property type="component" value="Unassembled WGS sequence"/>
</dbReference>
<feature type="region of interest" description="Disordered" evidence="1">
    <location>
        <begin position="97"/>
        <end position="139"/>
    </location>
</feature>
<dbReference type="HOGENOM" id="CLU_104756_2_0_1"/>
<reference evidence="3 4" key="1">
    <citation type="journal article" date="2015" name="Mol. Plant Microbe Interact.">
        <title>Genome, transcriptome, and functional analyses of Penicillium expansum provide new insights into secondary metabolism and pathogenicity.</title>
        <authorList>
            <person name="Ballester A.R."/>
            <person name="Marcet-Houben M."/>
            <person name="Levin E."/>
            <person name="Sela N."/>
            <person name="Selma-Lazaro C."/>
            <person name="Carmona L."/>
            <person name="Wisniewski M."/>
            <person name="Droby S."/>
            <person name="Gonzalez-Candelas L."/>
            <person name="Gabaldon T."/>
        </authorList>
    </citation>
    <scope>NUCLEOTIDE SEQUENCE [LARGE SCALE GENOMIC DNA]</scope>
    <source>
        <strain evidence="3 4">PHI-1</strain>
    </source>
</reference>
<proteinExistence type="predicted"/>
<dbReference type="PhylomeDB" id="A0A0A2KJM1"/>
<dbReference type="STRING" id="40296.A0A0A2KJM1"/>
<protein>
    <recommendedName>
        <fullName evidence="5">GPI anchored serine-threonine rich protein</fullName>
    </recommendedName>
</protein>
<keyword evidence="2" id="KW-0732">Signal</keyword>
<evidence type="ECO:0008006" key="5">
    <source>
        <dbReference type="Google" id="ProtNLM"/>
    </source>
</evidence>
<evidence type="ECO:0000313" key="4">
    <source>
        <dbReference type="Proteomes" id="UP000030104"/>
    </source>
</evidence>
<name>A0A0A2KJM1_PENIT</name>
<dbReference type="EMBL" id="JQGA01001240">
    <property type="protein sequence ID" value="KGO68012.1"/>
    <property type="molecule type" value="Genomic_DNA"/>
</dbReference>
<organism evidence="3 4">
    <name type="scientific">Penicillium italicum</name>
    <name type="common">Blue mold</name>
    <dbReference type="NCBI Taxonomy" id="40296"/>
    <lineage>
        <taxon>Eukaryota</taxon>
        <taxon>Fungi</taxon>
        <taxon>Dikarya</taxon>
        <taxon>Ascomycota</taxon>
        <taxon>Pezizomycotina</taxon>
        <taxon>Eurotiomycetes</taxon>
        <taxon>Eurotiomycetidae</taxon>
        <taxon>Eurotiales</taxon>
        <taxon>Aspergillaceae</taxon>
        <taxon>Penicillium</taxon>
    </lineage>
</organism>
<gene>
    <name evidence="3" type="ORF">PITC_053000</name>
</gene>
<dbReference type="AlphaFoldDB" id="A0A0A2KJM1"/>
<feature type="compositionally biased region" description="Basic and acidic residues" evidence="1">
    <location>
        <begin position="130"/>
        <end position="139"/>
    </location>
</feature>
<evidence type="ECO:0000256" key="1">
    <source>
        <dbReference type="SAM" id="MobiDB-lite"/>
    </source>
</evidence>
<sequence length="179" mass="18937">MHYLKSAFPFILAAATLASADRPTSTLTDGSVSTACASGDILQCIQPIQSNLENCEPDDWNCRCTSSTNIQDCYNNCPDDPLKKDAESTRQQNCAKVEAHAPTPAPTSAISAAATSSTDIDDGTDVSDSETEKYFEEHPIKSYSGLEANSIPRPGEGTASGLRMSGWLGFLGLALGVLL</sequence>
<feature type="chain" id="PRO_5001990193" description="GPI anchored serine-threonine rich protein" evidence="2">
    <location>
        <begin position="21"/>
        <end position="179"/>
    </location>
</feature>
<dbReference type="OrthoDB" id="2507140at2759"/>
<evidence type="ECO:0000313" key="3">
    <source>
        <dbReference type="EMBL" id="KGO68012.1"/>
    </source>
</evidence>
<comment type="caution">
    <text evidence="3">The sequence shown here is derived from an EMBL/GenBank/DDBJ whole genome shotgun (WGS) entry which is preliminary data.</text>
</comment>
<evidence type="ECO:0000256" key="2">
    <source>
        <dbReference type="SAM" id="SignalP"/>
    </source>
</evidence>
<dbReference type="OMA" id="CAPDDWN"/>
<keyword evidence="4" id="KW-1185">Reference proteome</keyword>
<feature type="compositionally biased region" description="Acidic residues" evidence="1">
    <location>
        <begin position="119"/>
        <end position="129"/>
    </location>
</feature>
<feature type="compositionally biased region" description="Low complexity" evidence="1">
    <location>
        <begin position="106"/>
        <end position="118"/>
    </location>
</feature>